<reference evidence="2" key="1">
    <citation type="submission" date="2021-01" db="EMBL/GenBank/DDBJ databases">
        <title>Whole genome shotgun sequence of Actinoplanes tereljensis NBRC 105297.</title>
        <authorList>
            <person name="Komaki H."/>
            <person name="Tamura T."/>
        </authorList>
    </citation>
    <scope>NUCLEOTIDE SEQUENCE</scope>
    <source>
        <strain evidence="2">NBRC 105297</strain>
    </source>
</reference>
<dbReference type="Proteomes" id="UP000623608">
    <property type="component" value="Unassembled WGS sequence"/>
</dbReference>
<feature type="region of interest" description="Disordered" evidence="1">
    <location>
        <begin position="209"/>
        <end position="282"/>
    </location>
</feature>
<proteinExistence type="predicted"/>
<feature type="compositionally biased region" description="Low complexity" evidence="1">
    <location>
        <begin position="237"/>
        <end position="261"/>
    </location>
</feature>
<dbReference type="RefSeq" id="WP_203814706.1">
    <property type="nucleotide sequence ID" value="NZ_BOMY01000067.1"/>
</dbReference>
<sequence>MDDEDAVAAPGPSPIADVNYPVEARYLWRWIEQPQDAVVSAFVQRYVRAGEPELATLRAGLAWDDQDTMWLFARRRALAAIRTSDPGAVTEAFDALSAIEYHRVDWRDVLGAATFAAYAAPRAGVSATVAAAAAVERADPSIAGIIAGSAGLEELDLPSLIGYRLVARPDGPVLLSDGLKPYDPDVDLVPMILEIAAAIEADETYRVSSVGISSPGSPRPRPRPTPRPLPRAPSWPPARAGRPSASRPGASSWWSSRAVRSTAKPRSRPRPAWLGSGRCWRR</sequence>
<dbReference type="AlphaFoldDB" id="A0A919NYX7"/>
<dbReference type="EMBL" id="BOMY01000067">
    <property type="protein sequence ID" value="GIF26908.1"/>
    <property type="molecule type" value="Genomic_DNA"/>
</dbReference>
<organism evidence="2 3">
    <name type="scientific">Paractinoplanes tereljensis</name>
    <dbReference type="NCBI Taxonomy" id="571912"/>
    <lineage>
        <taxon>Bacteria</taxon>
        <taxon>Bacillati</taxon>
        <taxon>Actinomycetota</taxon>
        <taxon>Actinomycetes</taxon>
        <taxon>Micromonosporales</taxon>
        <taxon>Micromonosporaceae</taxon>
        <taxon>Paractinoplanes</taxon>
    </lineage>
</organism>
<accession>A0A919NYX7</accession>
<gene>
    <name evidence="2" type="ORF">Ate02nite_96380</name>
</gene>
<evidence type="ECO:0000313" key="2">
    <source>
        <dbReference type="EMBL" id="GIF26908.1"/>
    </source>
</evidence>
<evidence type="ECO:0000313" key="3">
    <source>
        <dbReference type="Proteomes" id="UP000623608"/>
    </source>
</evidence>
<protein>
    <submittedName>
        <fullName evidence="2">Uncharacterized protein</fullName>
    </submittedName>
</protein>
<keyword evidence="3" id="KW-1185">Reference proteome</keyword>
<feature type="compositionally biased region" description="Pro residues" evidence="1">
    <location>
        <begin position="217"/>
        <end position="236"/>
    </location>
</feature>
<evidence type="ECO:0000256" key="1">
    <source>
        <dbReference type="SAM" id="MobiDB-lite"/>
    </source>
</evidence>
<name>A0A919NYX7_9ACTN</name>
<comment type="caution">
    <text evidence="2">The sequence shown here is derived from an EMBL/GenBank/DDBJ whole genome shotgun (WGS) entry which is preliminary data.</text>
</comment>